<protein>
    <recommendedName>
        <fullName evidence="4">Early meiotic induction protein 1</fullName>
    </recommendedName>
</protein>
<dbReference type="OrthoDB" id="2017405at2759"/>
<feature type="compositionally biased region" description="Basic and acidic residues" evidence="1">
    <location>
        <begin position="215"/>
        <end position="225"/>
    </location>
</feature>
<feature type="region of interest" description="Disordered" evidence="1">
    <location>
        <begin position="209"/>
        <end position="233"/>
    </location>
</feature>
<evidence type="ECO:0008006" key="4">
    <source>
        <dbReference type="Google" id="ProtNLM"/>
    </source>
</evidence>
<feature type="region of interest" description="Disordered" evidence="1">
    <location>
        <begin position="1"/>
        <end position="102"/>
    </location>
</feature>
<proteinExistence type="predicted"/>
<feature type="compositionally biased region" description="Polar residues" evidence="1">
    <location>
        <begin position="18"/>
        <end position="44"/>
    </location>
</feature>
<evidence type="ECO:0000313" key="3">
    <source>
        <dbReference type="Proteomes" id="UP000235786"/>
    </source>
</evidence>
<dbReference type="PANTHER" id="PTHR28052">
    <property type="entry name" value="UPF0545 PROTEIN C22ORF39"/>
    <property type="match status" value="1"/>
</dbReference>
<name>A0A2J6RSD9_HYAVF</name>
<sequence length="233" mass="26690">MGWLWSDPAPTPSSSATQDQNRSNTSQSVPDTANASPSTNSIPKPQSRDELADQELQSFLRELEADIKPSSSKYHRVSRQHPPPSSDRNSHTHDGAEPLSEQLLPKTMSCRVAFDEAFYCNSFGGRFNDLYRYGNLRSCSENWNDFWFCMRTRGYSDKEKQAAIKEHYRRKETMKYAKTLGKESSEDVWKSREKKLEWGEAFNVPFPDFDGSDEEWNRQQAEWRKGNVGGGTG</sequence>
<dbReference type="AlphaFoldDB" id="A0A2J6RSD9"/>
<dbReference type="InterPro" id="IPR021475">
    <property type="entry name" value="Pants/Emi1-like"/>
</dbReference>
<dbReference type="PANTHER" id="PTHR28052:SF1">
    <property type="entry name" value="UPF0545 PROTEIN C22ORF39"/>
    <property type="match status" value="1"/>
</dbReference>
<organism evidence="2 3">
    <name type="scientific">Hyaloscypha variabilis (strain UAMH 11265 / GT02V1 / F)</name>
    <name type="common">Meliniomyces variabilis</name>
    <dbReference type="NCBI Taxonomy" id="1149755"/>
    <lineage>
        <taxon>Eukaryota</taxon>
        <taxon>Fungi</taxon>
        <taxon>Dikarya</taxon>
        <taxon>Ascomycota</taxon>
        <taxon>Pezizomycotina</taxon>
        <taxon>Leotiomycetes</taxon>
        <taxon>Helotiales</taxon>
        <taxon>Hyaloscyphaceae</taxon>
        <taxon>Hyaloscypha</taxon>
        <taxon>Hyaloscypha variabilis</taxon>
    </lineage>
</organism>
<dbReference type="STRING" id="1149755.A0A2J6RSD9"/>
<evidence type="ECO:0000313" key="2">
    <source>
        <dbReference type="EMBL" id="PMD41437.1"/>
    </source>
</evidence>
<dbReference type="Proteomes" id="UP000235786">
    <property type="component" value="Unassembled WGS sequence"/>
</dbReference>
<reference evidence="2 3" key="1">
    <citation type="submission" date="2016-04" db="EMBL/GenBank/DDBJ databases">
        <title>A degradative enzymes factory behind the ericoid mycorrhizal symbiosis.</title>
        <authorList>
            <consortium name="DOE Joint Genome Institute"/>
            <person name="Martino E."/>
            <person name="Morin E."/>
            <person name="Grelet G."/>
            <person name="Kuo A."/>
            <person name="Kohler A."/>
            <person name="Daghino S."/>
            <person name="Barry K."/>
            <person name="Choi C."/>
            <person name="Cichocki N."/>
            <person name="Clum A."/>
            <person name="Copeland A."/>
            <person name="Hainaut M."/>
            <person name="Haridas S."/>
            <person name="Labutti K."/>
            <person name="Lindquist E."/>
            <person name="Lipzen A."/>
            <person name="Khouja H.-R."/>
            <person name="Murat C."/>
            <person name="Ohm R."/>
            <person name="Olson A."/>
            <person name="Spatafora J."/>
            <person name="Veneault-Fourrey C."/>
            <person name="Henrissat B."/>
            <person name="Grigoriev I."/>
            <person name="Martin F."/>
            <person name="Perotto S."/>
        </authorList>
    </citation>
    <scope>NUCLEOTIDE SEQUENCE [LARGE SCALE GENOMIC DNA]</scope>
    <source>
        <strain evidence="2 3">F</strain>
    </source>
</reference>
<dbReference type="EMBL" id="KZ613944">
    <property type="protein sequence ID" value="PMD41437.1"/>
    <property type="molecule type" value="Genomic_DNA"/>
</dbReference>
<accession>A0A2J6RSD9</accession>
<keyword evidence="3" id="KW-1185">Reference proteome</keyword>
<evidence type="ECO:0000256" key="1">
    <source>
        <dbReference type="SAM" id="MobiDB-lite"/>
    </source>
</evidence>
<gene>
    <name evidence="2" type="ORF">L207DRAFT_511289</name>
</gene>
<dbReference type="Pfam" id="PF11326">
    <property type="entry name" value="PANTS-like"/>
    <property type="match status" value="1"/>
</dbReference>